<evidence type="ECO:0000313" key="3">
    <source>
        <dbReference type="Proteomes" id="UP000005095"/>
    </source>
</evidence>
<dbReference type="Gene3D" id="3.30.2010.10">
    <property type="entry name" value="Metalloproteases ('zincins'), catalytic domain"/>
    <property type="match status" value="1"/>
</dbReference>
<dbReference type="PATRIC" id="fig|28892.9.peg.846"/>
<accession>J0RYV8</accession>
<sequence>MADRYRVEYRAGIRRIEVLSGDGEIVVQAPRGTPEEQIRAAVGEHNHPAGLFRIGWRLIPYSVEFRPRCRTVTVGVGDGALVVRAPPGTNRHEIDAALRTHEARILRALAPRRGEESAALLVGGMTIPYVIAYRSRAVNLTLRVLPDNTVRVTAPPGISTDRVRSFVESHAAYIHQRIAAPERTPALPVEYADGGVLLLSGKTVTIRAEERSGPSLEGDLLLVPDDRPVEKTVSAYLRAATLARANRSLPQYAGAFGVAVPPVEVRFMKTFWGRCHPDPKIVFNERCAMLPPDLIDYVVAHELCHILHPHHQRPFYDALRAVMPDADARKERLKNYHPCWAKGT</sequence>
<proteinExistence type="predicted"/>
<dbReference type="STRING" id="28892.Metli_0790"/>
<keyword evidence="3" id="KW-1185">Reference proteome</keyword>
<gene>
    <name evidence="2" type="ORF">Metli_0790</name>
</gene>
<dbReference type="HOGENOM" id="CLU_805643_0_0_2"/>
<dbReference type="CDD" id="cd07344">
    <property type="entry name" value="M48_yhfN_like"/>
    <property type="match status" value="1"/>
</dbReference>
<dbReference type="OrthoDB" id="308128at2157"/>
<dbReference type="RefSeq" id="WP_004038223.1">
    <property type="nucleotide sequence ID" value="NZ_CM001555.1"/>
</dbReference>
<feature type="domain" description="YgjP-like metallopeptidase" evidence="1">
    <location>
        <begin position="139"/>
        <end position="335"/>
    </location>
</feature>
<evidence type="ECO:0000313" key="2">
    <source>
        <dbReference type="EMBL" id="EJG06751.1"/>
    </source>
</evidence>
<dbReference type="PANTHER" id="PTHR30399:SF1">
    <property type="entry name" value="UTP PYROPHOSPHATASE"/>
    <property type="match status" value="1"/>
</dbReference>
<reference evidence="2 3" key="1">
    <citation type="submission" date="2011-08" db="EMBL/GenBank/DDBJ databases">
        <title>The complete genome of Methanofollis liminatans DSM 4140.</title>
        <authorList>
            <consortium name="US DOE Joint Genome Institute (JGI-PGF)"/>
            <person name="Lucas S."/>
            <person name="Han J."/>
            <person name="Lapidus A."/>
            <person name="Bruce D."/>
            <person name="Goodwin L."/>
            <person name="Pitluck S."/>
            <person name="Peters L."/>
            <person name="Kyrpides N."/>
            <person name="Mavromatis K."/>
            <person name="Ivanova N."/>
            <person name="Mikhailova N."/>
            <person name="Lu M."/>
            <person name="Detter J.C."/>
            <person name="Tapia R."/>
            <person name="Han C."/>
            <person name="Land M."/>
            <person name="Hauser L."/>
            <person name="Markowitz V."/>
            <person name="Cheng J.-F."/>
            <person name="Hugenholtz P."/>
            <person name="Woyke T."/>
            <person name="Wu D."/>
            <person name="Spring S."/>
            <person name="Schuler E."/>
            <person name="Brambilla E."/>
            <person name="Klenk H.-P."/>
            <person name="Eisen J.A."/>
        </authorList>
    </citation>
    <scope>NUCLEOTIDE SEQUENCE [LARGE SCALE GENOMIC DNA]</scope>
    <source>
        <strain evidence="2 3">DSM 4140</strain>
    </source>
</reference>
<dbReference type="Pfam" id="PF01863">
    <property type="entry name" value="YgjP-like"/>
    <property type="match status" value="1"/>
</dbReference>
<name>J0RYV8_9EURY</name>
<organism evidence="2 3">
    <name type="scientific">Methanofollis liminatans DSM 4140</name>
    <dbReference type="NCBI Taxonomy" id="28892"/>
    <lineage>
        <taxon>Archaea</taxon>
        <taxon>Methanobacteriati</taxon>
        <taxon>Methanobacteriota</taxon>
        <taxon>Stenosarchaea group</taxon>
        <taxon>Methanomicrobia</taxon>
        <taxon>Methanomicrobiales</taxon>
        <taxon>Methanomicrobiaceae</taxon>
        <taxon>Methanofollis</taxon>
    </lineage>
</organism>
<dbReference type="InterPro" id="IPR053136">
    <property type="entry name" value="UTP_pyrophosphatase-like"/>
</dbReference>
<dbReference type="EMBL" id="CM001555">
    <property type="protein sequence ID" value="EJG06751.1"/>
    <property type="molecule type" value="Genomic_DNA"/>
</dbReference>
<dbReference type="PANTHER" id="PTHR30399">
    <property type="entry name" value="UNCHARACTERIZED PROTEIN YGJP"/>
    <property type="match status" value="1"/>
</dbReference>
<protein>
    <recommendedName>
        <fullName evidence="1">YgjP-like metallopeptidase domain-containing protein</fullName>
    </recommendedName>
</protein>
<dbReference type="Proteomes" id="UP000005095">
    <property type="component" value="Chromosome"/>
</dbReference>
<dbReference type="AlphaFoldDB" id="J0RYV8"/>
<dbReference type="InterPro" id="IPR002725">
    <property type="entry name" value="YgjP-like_metallopeptidase"/>
</dbReference>
<evidence type="ECO:0000259" key="1">
    <source>
        <dbReference type="Pfam" id="PF01863"/>
    </source>
</evidence>